<feature type="domain" description="Rhodanese" evidence="3">
    <location>
        <begin position="29"/>
        <end position="134"/>
    </location>
</feature>
<dbReference type="SMART" id="SM00450">
    <property type="entry name" value="RHOD"/>
    <property type="match status" value="2"/>
</dbReference>
<dbReference type="PANTHER" id="PTHR11364:SF27">
    <property type="entry name" value="SULFURTRANSFERASE"/>
    <property type="match status" value="1"/>
</dbReference>
<evidence type="ECO:0000313" key="4">
    <source>
        <dbReference type="EMBL" id="AGP29948.1"/>
    </source>
</evidence>
<accession>S4XH39</accession>
<dbReference type="InterPro" id="IPR001763">
    <property type="entry name" value="Rhodanese-like_dom"/>
</dbReference>
<evidence type="ECO:0000256" key="1">
    <source>
        <dbReference type="ARBA" id="ARBA00022679"/>
    </source>
</evidence>
<reference evidence="4 5" key="1">
    <citation type="submission" date="2012-06" db="EMBL/GenBank/DDBJ databases">
        <title>Complete genome sequence of Corynebacterium terpenotabidum Y-11 (=DSM 44721).</title>
        <authorList>
            <person name="Ruckert C."/>
            <person name="Albersmeier A."/>
            <person name="Al-Dilaimi A."/>
            <person name="Szczepanowski R."/>
            <person name="Kalinowski J."/>
        </authorList>
    </citation>
    <scope>NUCLEOTIDE SEQUENCE [LARGE SCALE GENOMIC DNA]</scope>
    <source>
        <strain evidence="4 5">Y-11</strain>
    </source>
</reference>
<evidence type="ECO:0000313" key="5">
    <source>
        <dbReference type="Proteomes" id="UP000014809"/>
    </source>
</evidence>
<dbReference type="EMBL" id="CP003696">
    <property type="protein sequence ID" value="AGP29948.1"/>
    <property type="molecule type" value="Genomic_DNA"/>
</dbReference>
<proteinExistence type="predicted"/>
<dbReference type="AlphaFoldDB" id="S4XH39"/>
<dbReference type="CDD" id="cd01448">
    <property type="entry name" value="TST_Repeat_1"/>
    <property type="match status" value="1"/>
</dbReference>
<evidence type="ECO:0000259" key="3">
    <source>
        <dbReference type="PROSITE" id="PS50206"/>
    </source>
</evidence>
<evidence type="ECO:0000256" key="2">
    <source>
        <dbReference type="ARBA" id="ARBA00022737"/>
    </source>
</evidence>
<name>S4XH39_9CORY</name>
<dbReference type="InterPro" id="IPR045078">
    <property type="entry name" value="TST/MPST-like"/>
</dbReference>
<dbReference type="STRING" id="1200352.A606_01465"/>
<keyword evidence="5" id="KW-1185">Reference proteome</keyword>
<dbReference type="SUPFAM" id="SSF52821">
    <property type="entry name" value="Rhodanese/Cell cycle control phosphatase"/>
    <property type="match status" value="2"/>
</dbReference>
<sequence>MSPFISADELLAAHTRGDRMIILDSHWAPEDNASWDAYVSRHIPGAFWCDPLRMLAGTPSLQSGRNPLPGPVLLQQWIRDWGISPGIPVRIYDTGKMFWASRAWWILRWAGVEDVKILAGGTPAWRAAGGDIAAGIGCLRGRGTYEMTTGQMPTIELEELSDWVDAGNLLVDVRGEGRFIGRREPLDRRAGHVPGAVNMPVELLVESGGVPDPEVVRERLARKGIGGEGGVPPEKVAVYSGSGVDSALFLAMMEHAGLDGARHFVGGWSQWAGDPHRPVELKV</sequence>
<dbReference type="GO" id="GO:0004792">
    <property type="term" value="F:thiosulfate-cyanide sulfurtransferase activity"/>
    <property type="evidence" value="ECO:0007669"/>
    <property type="project" value="TreeGrafter"/>
</dbReference>
<dbReference type="KEGG" id="cter:A606_01465"/>
<keyword evidence="1 4" id="KW-0808">Transferase</keyword>
<feature type="domain" description="Rhodanese" evidence="3">
    <location>
        <begin position="169"/>
        <end position="280"/>
    </location>
</feature>
<dbReference type="PATRIC" id="fig|1200352.3.peg.293"/>
<protein>
    <submittedName>
        <fullName evidence="4">Thiosulfate sulfurtransferase</fullName>
    </submittedName>
</protein>
<keyword evidence="2" id="KW-0677">Repeat</keyword>
<dbReference type="InterPro" id="IPR036873">
    <property type="entry name" value="Rhodanese-like_dom_sf"/>
</dbReference>
<dbReference type="Pfam" id="PF00581">
    <property type="entry name" value="Rhodanese"/>
    <property type="match status" value="2"/>
</dbReference>
<dbReference type="Proteomes" id="UP000014809">
    <property type="component" value="Chromosome"/>
</dbReference>
<dbReference type="eggNOG" id="COG2897">
    <property type="taxonomic scope" value="Bacteria"/>
</dbReference>
<dbReference type="HOGENOM" id="CLU_031618_0_1_11"/>
<dbReference type="PROSITE" id="PS50206">
    <property type="entry name" value="RHODANESE_3"/>
    <property type="match status" value="2"/>
</dbReference>
<dbReference type="RefSeq" id="WP_020440313.1">
    <property type="nucleotide sequence ID" value="NC_021663.1"/>
</dbReference>
<dbReference type="PANTHER" id="PTHR11364">
    <property type="entry name" value="THIOSULFATE SULFERTANSFERASE"/>
    <property type="match status" value="1"/>
</dbReference>
<gene>
    <name evidence="4" type="ORF">A606_01465</name>
</gene>
<organism evidence="4 5">
    <name type="scientific">Corynebacterium terpenotabidum Y-11</name>
    <dbReference type="NCBI Taxonomy" id="1200352"/>
    <lineage>
        <taxon>Bacteria</taxon>
        <taxon>Bacillati</taxon>
        <taxon>Actinomycetota</taxon>
        <taxon>Actinomycetes</taxon>
        <taxon>Mycobacteriales</taxon>
        <taxon>Corynebacteriaceae</taxon>
        <taxon>Corynebacterium</taxon>
    </lineage>
</organism>
<dbReference type="Gene3D" id="3.40.250.10">
    <property type="entry name" value="Rhodanese-like domain"/>
    <property type="match status" value="2"/>
</dbReference>